<accession>A0ABM5UA28</accession>
<reference evidence="1 2" key="1">
    <citation type="journal article" date="2015" name="Genome Announc.">
        <title>De Novo Genome Sequence of Yersinia aleksiciae Y159T.</title>
        <authorList>
            <person name="Sprague L.D."/>
            <person name="Neubauer H."/>
        </authorList>
    </citation>
    <scope>NUCLEOTIDE SEQUENCE [LARGE SCALE GENOMIC DNA]</scope>
    <source>
        <strain evidence="1 2">159</strain>
    </source>
</reference>
<keyword evidence="2" id="KW-1185">Reference proteome</keyword>
<dbReference type="EMBL" id="CP011975">
    <property type="protein sequence ID" value="AKP32633.1"/>
    <property type="molecule type" value="Genomic_DNA"/>
</dbReference>
<gene>
    <name evidence="1" type="ORF">ACZ76_03260</name>
</gene>
<evidence type="ECO:0000313" key="1">
    <source>
        <dbReference type="EMBL" id="AKP32633.1"/>
    </source>
</evidence>
<protein>
    <submittedName>
        <fullName evidence="1">Uncharacterized protein</fullName>
    </submittedName>
</protein>
<name>A0ABM5UA28_YERAE</name>
<dbReference type="Proteomes" id="UP000069914">
    <property type="component" value="Chromosome"/>
</dbReference>
<organism evidence="1 2">
    <name type="scientific">Yersinia aleksiciae</name>
    <dbReference type="NCBI Taxonomy" id="263819"/>
    <lineage>
        <taxon>Bacteria</taxon>
        <taxon>Pseudomonadati</taxon>
        <taxon>Pseudomonadota</taxon>
        <taxon>Gammaproteobacteria</taxon>
        <taxon>Enterobacterales</taxon>
        <taxon>Yersiniaceae</taxon>
        <taxon>Yersinia</taxon>
    </lineage>
</organism>
<proteinExistence type="predicted"/>
<evidence type="ECO:0000313" key="2">
    <source>
        <dbReference type="Proteomes" id="UP000069914"/>
    </source>
</evidence>
<sequence>MGGDVDFINHCQWLSSGERSKLDAPLTSDSDQCLRGNGTFSALRTPTTGYHFSTAHNCASVWCFLQRS</sequence>